<accession>A0ABV4CYM0</accession>
<gene>
    <name evidence="6" type="ORF">AAK873_12935</name>
</gene>
<dbReference type="EMBL" id="JBCLPP010000052">
    <property type="protein sequence ID" value="MEY8246514.1"/>
    <property type="molecule type" value="Genomic_DNA"/>
</dbReference>
<keyword evidence="3 4" id="KW-0067">ATP-binding</keyword>
<dbReference type="Pfam" id="PF13535">
    <property type="entry name" value="ATP-grasp_4"/>
    <property type="match status" value="1"/>
</dbReference>
<organism evidence="6 7">
    <name type="scientific">Heminiphilus faecis</name>
    <dbReference type="NCBI Taxonomy" id="2601703"/>
    <lineage>
        <taxon>Bacteria</taxon>
        <taxon>Pseudomonadati</taxon>
        <taxon>Bacteroidota</taxon>
        <taxon>Bacteroidia</taxon>
        <taxon>Bacteroidales</taxon>
        <taxon>Muribaculaceae</taxon>
        <taxon>Heminiphilus</taxon>
    </lineage>
</organism>
<dbReference type="SUPFAM" id="SSF56059">
    <property type="entry name" value="Glutathione synthetase ATP-binding domain-like"/>
    <property type="match status" value="1"/>
</dbReference>
<dbReference type="SMART" id="SM01209">
    <property type="entry name" value="GARS_A"/>
    <property type="match status" value="1"/>
</dbReference>
<dbReference type="PANTHER" id="PTHR43585">
    <property type="entry name" value="FUMIPYRROLE BIOSYNTHESIS PROTEIN C"/>
    <property type="match status" value="1"/>
</dbReference>
<evidence type="ECO:0000259" key="5">
    <source>
        <dbReference type="PROSITE" id="PS50975"/>
    </source>
</evidence>
<dbReference type="Gene3D" id="3.40.50.20">
    <property type="match status" value="1"/>
</dbReference>
<dbReference type="InterPro" id="IPR016185">
    <property type="entry name" value="PreATP-grasp_dom_sf"/>
</dbReference>
<evidence type="ECO:0000313" key="7">
    <source>
        <dbReference type="Proteomes" id="UP001565200"/>
    </source>
</evidence>
<sequence>MKKAIVLAGGYDQIALIKELKKRGYYVYLIDYYENPPAKNYVGRHFVGSTLDLDFVRAIAKEIRPDLITTACTDQALLTSAEISEELGLPTYISAETAKEVTNKSYMKKKMWEVGIPTSKYYIIKNIREIDDIEISYPVVIKPADCNSSKGVKKAQNITELINALTNALKISRTNTAIVEEFKHGKEFSADFYIEHGKAQLLSVTESKKIPDNGAFTIVQSVYPATTELQNRDIENIGQRIADSFGIDNSPLLVQFIEDDGQFFVIEFSARMGGGSKYKLIEVISGVCIMSKYVDLVTGVDSKKIEVNQSAENIEVDYIYCKNGILESVYGIEQLLQDNTIDFYFQYKMLPSKITQSLTSGDRLGGVLISGKNSIEVLQKRNKFNRIIRGISADGVDIVNHEIINQL</sequence>
<keyword evidence="7" id="KW-1185">Reference proteome</keyword>
<dbReference type="Proteomes" id="UP001565200">
    <property type="component" value="Unassembled WGS sequence"/>
</dbReference>
<protein>
    <submittedName>
        <fullName evidence="6">ATP-grasp domain-containing protein</fullName>
    </submittedName>
</protein>
<evidence type="ECO:0000256" key="2">
    <source>
        <dbReference type="ARBA" id="ARBA00022741"/>
    </source>
</evidence>
<dbReference type="InterPro" id="IPR011761">
    <property type="entry name" value="ATP-grasp"/>
</dbReference>
<dbReference type="Gene3D" id="3.30.1490.20">
    <property type="entry name" value="ATP-grasp fold, A domain"/>
    <property type="match status" value="1"/>
</dbReference>
<feature type="domain" description="ATP-grasp" evidence="5">
    <location>
        <begin position="108"/>
        <end position="298"/>
    </location>
</feature>
<name>A0ABV4CYM0_9BACT</name>
<reference evidence="6 7" key="1">
    <citation type="submission" date="2024-03" db="EMBL/GenBank/DDBJ databases">
        <title>Mouse gut bacterial collection (mGBC) of GemPharmatech.</title>
        <authorList>
            <person name="He Y."/>
            <person name="Dong L."/>
            <person name="Wu D."/>
            <person name="Gao X."/>
            <person name="Lin Z."/>
        </authorList>
    </citation>
    <scope>NUCLEOTIDE SEQUENCE [LARGE SCALE GENOMIC DNA]</scope>
    <source>
        <strain evidence="6 7">54-13</strain>
    </source>
</reference>
<keyword evidence="1" id="KW-0436">Ligase</keyword>
<evidence type="ECO:0000313" key="6">
    <source>
        <dbReference type="EMBL" id="MEY8246514.1"/>
    </source>
</evidence>
<dbReference type="PROSITE" id="PS50975">
    <property type="entry name" value="ATP_GRASP"/>
    <property type="match status" value="1"/>
</dbReference>
<dbReference type="PANTHER" id="PTHR43585:SF2">
    <property type="entry name" value="ATP-GRASP ENZYME FSQD"/>
    <property type="match status" value="1"/>
</dbReference>
<dbReference type="InterPro" id="IPR052032">
    <property type="entry name" value="ATP-dep_AA_Ligase"/>
</dbReference>
<evidence type="ECO:0000256" key="3">
    <source>
        <dbReference type="ARBA" id="ARBA00022840"/>
    </source>
</evidence>
<dbReference type="SUPFAM" id="SSF52440">
    <property type="entry name" value="PreATP-grasp domain"/>
    <property type="match status" value="1"/>
</dbReference>
<dbReference type="RefSeq" id="WP_205523775.1">
    <property type="nucleotide sequence ID" value="NZ_JBCLPP010000052.1"/>
</dbReference>
<dbReference type="Gene3D" id="3.30.470.20">
    <property type="entry name" value="ATP-grasp fold, B domain"/>
    <property type="match status" value="1"/>
</dbReference>
<proteinExistence type="predicted"/>
<comment type="caution">
    <text evidence="6">The sequence shown here is derived from an EMBL/GenBank/DDBJ whole genome shotgun (WGS) entry which is preliminary data.</text>
</comment>
<evidence type="ECO:0000256" key="1">
    <source>
        <dbReference type="ARBA" id="ARBA00022598"/>
    </source>
</evidence>
<keyword evidence="2 4" id="KW-0547">Nucleotide-binding</keyword>
<evidence type="ECO:0000256" key="4">
    <source>
        <dbReference type="PROSITE-ProRule" id="PRU00409"/>
    </source>
</evidence>
<dbReference type="InterPro" id="IPR013815">
    <property type="entry name" value="ATP_grasp_subdomain_1"/>
</dbReference>